<feature type="compositionally biased region" description="Low complexity" evidence="1">
    <location>
        <begin position="54"/>
        <end position="64"/>
    </location>
</feature>
<feature type="compositionally biased region" description="Basic residues" evidence="1">
    <location>
        <begin position="39"/>
        <end position="53"/>
    </location>
</feature>
<feature type="region of interest" description="Disordered" evidence="1">
    <location>
        <begin position="120"/>
        <end position="149"/>
    </location>
</feature>
<protein>
    <submittedName>
        <fullName evidence="2">Uncharacterized protein</fullName>
    </submittedName>
</protein>
<feature type="region of interest" description="Disordered" evidence="1">
    <location>
        <begin position="1"/>
        <end position="64"/>
    </location>
</feature>
<dbReference type="EMBL" id="CADCUY010000166">
    <property type="protein sequence ID" value="CAA9399194.1"/>
    <property type="molecule type" value="Genomic_DNA"/>
</dbReference>
<organism evidence="2">
    <name type="scientific">uncultured Quadrisphaera sp</name>
    <dbReference type="NCBI Taxonomy" id="904978"/>
    <lineage>
        <taxon>Bacteria</taxon>
        <taxon>Bacillati</taxon>
        <taxon>Actinomycetota</taxon>
        <taxon>Actinomycetes</taxon>
        <taxon>Kineosporiales</taxon>
        <taxon>Kineosporiaceae</taxon>
        <taxon>Quadrisphaera</taxon>
        <taxon>environmental samples</taxon>
    </lineage>
</organism>
<gene>
    <name evidence="2" type="ORF">AVDCRST_MAG35-804</name>
</gene>
<evidence type="ECO:0000256" key="1">
    <source>
        <dbReference type="SAM" id="MobiDB-lite"/>
    </source>
</evidence>
<sequence length="149" mass="15747">EDGASSPARGAGGNGGHRRADPVERAGAGGDRAAGLLRPRAHARGRARPRRGAGRPAELAAEPGLALGLRRGGRVAAGSDGRCRPDRAVLVRPVRRRALHRRRGLRERHRRWGAALDLVAGRGGGRRPAQVRLRPGDRRGRGPPGGRPL</sequence>
<accession>A0A6J4NW68</accession>
<proteinExistence type="predicted"/>
<feature type="non-terminal residue" evidence="2">
    <location>
        <position position="149"/>
    </location>
</feature>
<reference evidence="2" key="1">
    <citation type="submission" date="2020-02" db="EMBL/GenBank/DDBJ databases">
        <authorList>
            <person name="Meier V. D."/>
        </authorList>
    </citation>
    <scope>NUCLEOTIDE SEQUENCE</scope>
    <source>
        <strain evidence="2">AVDCRST_MAG35</strain>
    </source>
</reference>
<evidence type="ECO:0000313" key="2">
    <source>
        <dbReference type="EMBL" id="CAA9399194.1"/>
    </source>
</evidence>
<feature type="non-terminal residue" evidence="2">
    <location>
        <position position="1"/>
    </location>
</feature>
<dbReference type="AlphaFoldDB" id="A0A6J4NW68"/>
<name>A0A6J4NW68_9ACTN</name>